<keyword evidence="8" id="KW-1185">Reference proteome</keyword>
<keyword evidence="2" id="KW-0863">Zinc-finger</keyword>
<dbReference type="AlphaFoldDB" id="A0A8C7JEK7"/>
<feature type="region of interest" description="Disordered" evidence="5">
    <location>
        <begin position="72"/>
        <end position="94"/>
    </location>
</feature>
<dbReference type="PANTHER" id="PTHR23336">
    <property type="entry name" value="ZINC FINGER CW-TYPE COILED-COIL DOMAIN PROTEIN 3"/>
    <property type="match status" value="1"/>
</dbReference>
<dbReference type="GO" id="GO:0016887">
    <property type="term" value="F:ATP hydrolysis activity"/>
    <property type="evidence" value="ECO:0007669"/>
    <property type="project" value="InterPro"/>
</dbReference>
<dbReference type="InterPro" id="IPR011124">
    <property type="entry name" value="Znf_CW"/>
</dbReference>
<accession>A0A8C7JEK7</accession>
<protein>
    <recommendedName>
        <fullName evidence="6">CW-type domain-containing protein</fullName>
    </recommendedName>
</protein>
<keyword evidence="3" id="KW-0862">Zinc</keyword>
<keyword evidence="4" id="KW-0175">Coiled coil</keyword>
<feature type="coiled-coil region" evidence="4">
    <location>
        <begin position="239"/>
        <end position="266"/>
    </location>
</feature>
<evidence type="ECO:0000256" key="5">
    <source>
        <dbReference type="SAM" id="MobiDB-lite"/>
    </source>
</evidence>
<dbReference type="Pfam" id="PF17942">
    <property type="entry name" value="Morc6_S5"/>
    <property type="match status" value="1"/>
</dbReference>
<dbReference type="PROSITE" id="PS51050">
    <property type="entry name" value="ZF_CW"/>
    <property type="match status" value="1"/>
</dbReference>
<dbReference type="GO" id="GO:0008270">
    <property type="term" value="F:zinc ion binding"/>
    <property type="evidence" value="ECO:0007669"/>
    <property type="project" value="UniProtKB-KW"/>
</dbReference>
<evidence type="ECO:0000313" key="7">
    <source>
        <dbReference type="Ensembl" id="ENSOKIP00005084899.1"/>
    </source>
</evidence>
<evidence type="ECO:0000256" key="3">
    <source>
        <dbReference type="ARBA" id="ARBA00022833"/>
    </source>
</evidence>
<name>A0A8C7JEK7_ONCKI</name>
<reference evidence="7" key="2">
    <citation type="submission" date="2025-09" db="UniProtKB">
        <authorList>
            <consortium name="Ensembl"/>
        </authorList>
    </citation>
    <scope>IDENTIFICATION</scope>
</reference>
<evidence type="ECO:0000256" key="2">
    <source>
        <dbReference type="ARBA" id="ARBA00022771"/>
    </source>
</evidence>
<dbReference type="GO" id="GO:0005654">
    <property type="term" value="C:nucleoplasm"/>
    <property type="evidence" value="ECO:0007669"/>
    <property type="project" value="TreeGrafter"/>
</dbReference>
<dbReference type="GeneTree" id="ENSGT00940000166590"/>
<evidence type="ECO:0000313" key="8">
    <source>
        <dbReference type="Proteomes" id="UP000694557"/>
    </source>
</evidence>
<evidence type="ECO:0000259" key="6">
    <source>
        <dbReference type="PROSITE" id="PS51050"/>
    </source>
</evidence>
<proteinExistence type="predicted"/>
<dbReference type="Pfam" id="PF07496">
    <property type="entry name" value="zf-CW"/>
    <property type="match status" value="1"/>
</dbReference>
<dbReference type="Gene3D" id="3.30.40.100">
    <property type="match status" value="1"/>
</dbReference>
<gene>
    <name evidence="7" type="primary">LOC109864946</name>
</gene>
<dbReference type="Proteomes" id="UP000694557">
    <property type="component" value="Unassembled WGS sequence"/>
</dbReference>
<feature type="domain" description="CW-type" evidence="6">
    <location>
        <begin position="265"/>
        <end position="316"/>
    </location>
</feature>
<feature type="region of interest" description="Disordered" evidence="5">
    <location>
        <begin position="309"/>
        <end position="328"/>
    </location>
</feature>
<evidence type="ECO:0000256" key="1">
    <source>
        <dbReference type="ARBA" id="ARBA00022723"/>
    </source>
</evidence>
<dbReference type="Ensembl" id="ENSOKIT00005090721.1">
    <property type="protein sequence ID" value="ENSOKIP00005084899.1"/>
    <property type="gene ID" value="ENSOKIG00005036939.1"/>
</dbReference>
<evidence type="ECO:0000256" key="4">
    <source>
        <dbReference type="SAM" id="Coils"/>
    </source>
</evidence>
<dbReference type="InterPro" id="IPR045261">
    <property type="entry name" value="MORC_ATPase"/>
</dbReference>
<organism evidence="7 8">
    <name type="scientific">Oncorhynchus kisutch</name>
    <name type="common">Coho salmon</name>
    <name type="synonym">Salmo kisutch</name>
    <dbReference type="NCBI Taxonomy" id="8019"/>
    <lineage>
        <taxon>Eukaryota</taxon>
        <taxon>Metazoa</taxon>
        <taxon>Chordata</taxon>
        <taxon>Craniata</taxon>
        <taxon>Vertebrata</taxon>
        <taxon>Euteleostomi</taxon>
        <taxon>Actinopterygii</taxon>
        <taxon>Neopterygii</taxon>
        <taxon>Teleostei</taxon>
        <taxon>Protacanthopterygii</taxon>
        <taxon>Salmoniformes</taxon>
        <taxon>Salmonidae</taxon>
        <taxon>Salmoninae</taxon>
        <taxon>Oncorhynchus</taxon>
    </lineage>
</organism>
<sequence length="627" mass="71121">MLVVTEDSEASLNAILTHSLIHTQQELLQHFDSILSKKGTKILIWNIRRNKDGKPELDFEIDEFDIRIPEIHSEETKSRGRKKSFPGPQRNDHTIPEMDYSLRAYLSILYLKPRTQIILRQKKVQTKLVAKSLSQIENDVYKPQFNKDRVKVTFGFNRKNKDHYGIMMYHKNRLIKSYEKVGYQIKSSGQRAGVGVIGVIECNFLKPAHNKQDFEYTKEYRLTLSSLGLKLNDYWNEMMEKKAREREFLAAEKRNEEEDSDEEEGEESPVWLQCEDCLKWRRVPEGHYSSTPEHWNCSQNPNTMLRSCSLPEEAEQSEAELTPSYPKKTYKKDQGLVRKRGRPRKHHVLPQGLSEPVLLRPLPPDTPLPLSEPVLLRPLPPDALLSLLTEETEDSELNKTVDTLVATLEDEKDNMAQSMSGSETCAPTRACKRTYRNKRKSIWPPRDMDKRPQPWAEPHPFADEVQEVQQPGKDVNEPQTLTGQTEKTKGEKALLGATRVGPSQPSSSLAWPPSLPSAQTVVVSPLSRPEGPWPRALTLEGAGSDRGALVQRLAGLEKEAQRLRRILGSTALPATPDNMVMTEAPPGDKAAAGVGVETPLAMVTKLDQMEVSRFNCEFPKGLIVLQD</sequence>
<feature type="region of interest" description="Disordered" evidence="5">
    <location>
        <begin position="436"/>
        <end position="491"/>
    </location>
</feature>
<dbReference type="InterPro" id="IPR041006">
    <property type="entry name" value="Morc_S5"/>
</dbReference>
<dbReference type="PANTHER" id="PTHR23336:SF22">
    <property type="entry name" value="MORC FAMILY CW-TYPE ZINC FINGER PROTEIN 4"/>
    <property type="match status" value="1"/>
</dbReference>
<reference evidence="7" key="1">
    <citation type="submission" date="2025-08" db="UniProtKB">
        <authorList>
            <consortium name="Ensembl"/>
        </authorList>
    </citation>
    <scope>IDENTIFICATION</scope>
</reference>
<keyword evidence="1" id="KW-0479">Metal-binding</keyword>